<keyword evidence="3 7" id="KW-0808">Transferase</keyword>
<dbReference type="SFLD" id="SFLDG01017">
    <property type="entry name" value="Polyprenyl_Transferase_Like"/>
    <property type="match status" value="1"/>
</dbReference>
<dbReference type="InterPro" id="IPR053378">
    <property type="entry name" value="Prenyl_diphosphate_synthase"/>
</dbReference>
<name>A0ABZ2CHD6_9BACI</name>
<dbReference type="CDD" id="cd00685">
    <property type="entry name" value="Trans_IPPS_HT"/>
    <property type="match status" value="1"/>
</dbReference>
<dbReference type="Pfam" id="PF00348">
    <property type="entry name" value="polyprenyl_synt"/>
    <property type="match status" value="1"/>
</dbReference>
<evidence type="ECO:0000256" key="5">
    <source>
        <dbReference type="ARBA" id="ARBA00022842"/>
    </source>
</evidence>
<evidence type="ECO:0000313" key="9">
    <source>
        <dbReference type="Proteomes" id="UP001357223"/>
    </source>
</evidence>
<dbReference type="InterPro" id="IPR000092">
    <property type="entry name" value="Polyprenyl_synt"/>
</dbReference>
<organism evidence="8 9">
    <name type="scientific">Niallia oryzisoli</name>
    <dbReference type="NCBI Taxonomy" id="1737571"/>
    <lineage>
        <taxon>Bacteria</taxon>
        <taxon>Bacillati</taxon>
        <taxon>Bacillota</taxon>
        <taxon>Bacilli</taxon>
        <taxon>Bacillales</taxon>
        <taxon>Bacillaceae</taxon>
        <taxon>Niallia</taxon>
    </lineage>
</organism>
<protein>
    <submittedName>
        <fullName evidence="8">Polyprenyl synthetase family protein</fullName>
    </submittedName>
</protein>
<dbReference type="InterPro" id="IPR033749">
    <property type="entry name" value="Polyprenyl_synt_CS"/>
</dbReference>
<gene>
    <name evidence="8" type="ORF">R4Z09_07320</name>
</gene>
<dbReference type="SUPFAM" id="SSF48576">
    <property type="entry name" value="Terpenoid synthases"/>
    <property type="match status" value="1"/>
</dbReference>
<dbReference type="NCBIfam" id="NF045485">
    <property type="entry name" value="FPPsyn"/>
    <property type="match status" value="1"/>
</dbReference>
<evidence type="ECO:0000256" key="4">
    <source>
        <dbReference type="ARBA" id="ARBA00022723"/>
    </source>
</evidence>
<proteinExistence type="inferred from homology"/>
<evidence type="ECO:0000256" key="2">
    <source>
        <dbReference type="ARBA" id="ARBA00006706"/>
    </source>
</evidence>
<dbReference type="EMBL" id="CP137640">
    <property type="protein sequence ID" value="WVX82782.1"/>
    <property type="molecule type" value="Genomic_DNA"/>
</dbReference>
<dbReference type="PANTHER" id="PTHR43281:SF1">
    <property type="entry name" value="FARNESYL DIPHOSPHATE SYNTHASE"/>
    <property type="match status" value="1"/>
</dbReference>
<dbReference type="Gene3D" id="1.10.600.10">
    <property type="entry name" value="Farnesyl Diphosphate Synthase"/>
    <property type="match status" value="1"/>
</dbReference>
<keyword evidence="4" id="KW-0479">Metal-binding</keyword>
<keyword evidence="5" id="KW-0460">Magnesium</keyword>
<evidence type="ECO:0000313" key="8">
    <source>
        <dbReference type="EMBL" id="WVX82782.1"/>
    </source>
</evidence>
<sequence length="295" mass="32715">MASLHLDTFSTKYKQLLEDQLRKSIDRLEAPEVLKDAMHYSLEAGGKRIRPLLLFATLHAFQKDPEIGLNAAAAIEMVHTYSLIHDDLPSMDNDDLRRGKPTNHKVFGEANAILAGDALLTYSFQLMAETPDVPADAKLALVQLLAQSSGAEGMVAGQVADMLGEEKELNLAELEYIHIHKTGKMLTGSVLAGAILSSVSEEEWECLERFSHHLGLAFQIRDDLLDIDGDEELIGKPVGSDVGNHKTTYPSLLGIKGAQDELWKQIELAKDYLLKINKDTQLLQEITDLVENRKY</sequence>
<dbReference type="PROSITE" id="PS00723">
    <property type="entry name" value="POLYPRENYL_SYNTHASE_1"/>
    <property type="match status" value="1"/>
</dbReference>
<dbReference type="RefSeq" id="WP_338451677.1">
    <property type="nucleotide sequence ID" value="NZ_CP137640.1"/>
</dbReference>
<dbReference type="SFLD" id="SFLDS00005">
    <property type="entry name" value="Isoprenoid_Synthase_Type_I"/>
    <property type="match status" value="1"/>
</dbReference>
<comment type="similarity">
    <text evidence="2 7">Belongs to the FPP/GGPP synthase family.</text>
</comment>
<reference evidence="8 9" key="1">
    <citation type="submission" date="2023-10" db="EMBL/GenBank/DDBJ databases">
        <title>Niallia locisalis sp.nov. isolated from a salt pond sample.</title>
        <authorList>
            <person name="Li X.-J."/>
            <person name="Dong L."/>
        </authorList>
    </citation>
    <scope>NUCLEOTIDE SEQUENCE [LARGE SCALE GENOMIC DNA]</scope>
    <source>
        <strain evidence="8 9">DSM 29761</strain>
    </source>
</reference>
<dbReference type="Proteomes" id="UP001357223">
    <property type="component" value="Chromosome"/>
</dbReference>
<keyword evidence="9" id="KW-1185">Reference proteome</keyword>
<dbReference type="InterPro" id="IPR008949">
    <property type="entry name" value="Isoprenoid_synthase_dom_sf"/>
</dbReference>
<accession>A0ABZ2CHD6</accession>
<evidence type="ECO:0000256" key="1">
    <source>
        <dbReference type="ARBA" id="ARBA00001946"/>
    </source>
</evidence>
<evidence type="ECO:0000256" key="7">
    <source>
        <dbReference type="RuleBase" id="RU004466"/>
    </source>
</evidence>
<keyword evidence="6" id="KW-0414">Isoprene biosynthesis</keyword>
<dbReference type="PANTHER" id="PTHR43281">
    <property type="entry name" value="FARNESYL DIPHOSPHATE SYNTHASE"/>
    <property type="match status" value="1"/>
</dbReference>
<dbReference type="PROSITE" id="PS00444">
    <property type="entry name" value="POLYPRENYL_SYNTHASE_2"/>
    <property type="match status" value="1"/>
</dbReference>
<evidence type="ECO:0000256" key="6">
    <source>
        <dbReference type="ARBA" id="ARBA00023229"/>
    </source>
</evidence>
<comment type="cofactor">
    <cofactor evidence="1">
        <name>Mg(2+)</name>
        <dbReference type="ChEBI" id="CHEBI:18420"/>
    </cofactor>
</comment>
<evidence type="ECO:0000256" key="3">
    <source>
        <dbReference type="ARBA" id="ARBA00022679"/>
    </source>
</evidence>